<evidence type="ECO:0000313" key="1">
    <source>
        <dbReference type="EMBL" id="VVU99108.1"/>
    </source>
</evidence>
<keyword evidence="2" id="KW-1185">Reference proteome</keyword>
<comment type="caution">
    <text evidence="1">The sequence shown here is derived from an EMBL/GenBank/DDBJ whole genome shotgun (WGS) entry which is preliminary data.</text>
</comment>
<reference evidence="1" key="1">
    <citation type="submission" date="2019-09" db="EMBL/GenBank/DDBJ databases">
        <authorList>
            <person name="Rodrigo-Torres L."/>
            <person name="Arahal R. D."/>
            <person name="Lucena T."/>
        </authorList>
    </citation>
    <scope>NUCLEOTIDE SEQUENCE</scope>
    <source>
        <strain evidence="1">ISS653</strain>
    </source>
</reference>
<evidence type="ECO:0000313" key="2">
    <source>
        <dbReference type="Proteomes" id="UP000356253"/>
    </source>
</evidence>
<sequence length="478" mass="56291">MKKFYFLFVIVLLSFLVKGQQIYNIPNNLKDSNRSIKDVFIISNETTKNLTLFIDDNKTFNAYLYDKDMQRLDELSSEGLPNRYNEIIGYIQKENQTILFLKHGNNKNFGAIIFNFKTKKSSEIEFDFKLKKGEYIESLSKNGKFYLLSTDKKKSVINCFEFTGIDYKEHQIVLNQDFRIEDNKQKNLYEMLKNLKKSSPDPLEIRKMDTNYPIGVAWAGAMNKLYETEKGFELTLDKSIYETYLIDVDLNKYNAEIEHFEKPYFSTKERFFSKSFLLNDNIYQIVGNSEELFFEARNRETGKLLKEIHLNDDEKITFANTPDIQDEDGDMYIPKDELKKTSKFLKKIDNEDIAVSVQKDNNRYVVNIGSYSKAYHGNTAVSIGPMGMVQVMPYGDNFDQSPYLWYAYTNPIRIKCLFDSNFNHIEGEVPENAFDRIKKYAKTLHDQIAENVFKWNNKIYYAYYNKETEAYRIVDFSK</sequence>
<name>A0AC61Y458_9FLAO</name>
<gene>
    <name evidence="1" type="ORF">FVB9532_00360</name>
</gene>
<dbReference type="Proteomes" id="UP000356253">
    <property type="component" value="Unassembled WGS sequence"/>
</dbReference>
<dbReference type="EMBL" id="CABVMM010000001">
    <property type="protein sequence ID" value="VVU99108.1"/>
    <property type="molecule type" value="Genomic_DNA"/>
</dbReference>
<proteinExistence type="predicted"/>
<organism evidence="1 2">
    <name type="scientific">Mesonia oceanica</name>
    <dbReference type="NCBI Taxonomy" id="2687242"/>
    <lineage>
        <taxon>Bacteria</taxon>
        <taxon>Pseudomonadati</taxon>
        <taxon>Bacteroidota</taxon>
        <taxon>Flavobacteriia</taxon>
        <taxon>Flavobacteriales</taxon>
        <taxon>Flavobacteriaceae</taxon>
        <taxon>Mesonia</taxon>
    </lineage>
</organism>
<accession>A0AC61Y458</accession>
<protein>
    <submittedName>
        <fullName evidence="1">Uncharacterized protein</fullName>
    </submittedName>
</protein>